<sequence length="819" mass="92375">MIFAGSYLKSFGNRESCTETRDARDREPRGNFTFQSSASNNAETQERKTSKDTREISSHRAYKPQSKEWEERGSFRRSHQTRDPAETGKQRLEHAIYSPERVPVTQRLGPSPTPQNSRHQTGRNEQLSNSLDRTPANLRLGPAGSAHVEAMEVSPITNERVPASLRLGPSTEPGSHKEPLGVPSGEKRKPGRPLGRRKVQGSPKPEIVQTEEGAVNEAKGSSSSSSPVIFLRSSFSRYTSVSVLFLMKSLFYTSVDLRLFRLLSRDKVSIKFGSLGEPPKKAQENNNNNNNNNNNVLISDVPKDAAEEWPAGKQIHSFYFVKHRHFDDPKIKAELEKLNKARAAVFDQLKAKRFLFDALAERSELFDLLDPLKAERQGFNTKFEEKRKEMEPLQQALGKLRGNDGGSARGPAICSSEEELNNMIYSYQYRIQHESIPLTEEKQLLKEIRLLEGTRDKVIANEAVRAKIKESMGQKDDIQGQVKLMGAGLDGVKKERQAVSARINQLSEKVKATKDEIQVLENELKTASEKRDKVYSNIREIRKQRDEMNSGFYQGRNVLNKARDLAAQKNIDELEALANAEVEKFVSLWCSKKNFREDYEKRILASLDARQLSRDGRMRNPEEKALVTPEAPPVAKVPKAMAKQQPEEEPVSAPESDAAHVAQKTEKAKNALKVKNAVVDDDEDELYGLGKPQKEEEKKIDEATVREMRKQEEIAKAKLAMERKKKQAEKAAAKAAKRAQMEAGKREKKAISVLSLCSLPLAPRSEEVPDAEKEEIEAEVEEKPQKEKAVKEKPIRNRIRSRGGPETLPRAILKRKIVN</sequence>
<feature type="compositionally biased region" description="Low complexity" evidence="11">
    <location>
        <begin position="633"/>
        <end position="644"/>
    </location>
</feature>
<evidence type="ECO:0000256" key="2">
    <source>
        <dbReference type="ARBA" id="ARBA00004389"/>
    </source>
</evidence>
<keyword evidence="8" id="KW-0472">Membrane</keyword>
<dbReference type="PANTHER" id="PTHR32219:SF2">
    <property type="entry name" value="PROTON PUMP-INTERACTOR 1"/>
    <property type="match status" value="1"/>
</dbReference>
<feature type="compositionally biased region" description="Polar residues" evidence="11">
    <location>
        <begin position="114"/>
        <end position="132"/>
    </location>
</feature>
<dbReference type="AlphaFoldDB" id="A0A816RG60"/>
<feature type="region of interest" description="Disordered" evidence="11">
    <location>
        <begin position="762"/>
        <end position="807"/>
    </location>
</feature>
<organism evidence="12">
    <name type="scientific">Brassica napus</name>
    <name type="common">Rape</name>
    <dbReference type="NCBI Taxonomy" id="3708"/>
    <lineage>
        <taxon>Eukaryota</taxon>
        <taxon>Viridiplantae</taxon>
        <taxon>Streptophyta</taxon>
        <taxon>Embryophyta</taxon>
        <taxon>Tracheophyta</taxon>
        <taxon>Spermatophyta</taxon>
        <taxon>Magnoliopsida</taxon>
        <taxon>eudicotyledons</taxon>
        <taxon>Gunneridae</taxon>
        <taxon>Pentapetalae</taxon>
        <taxon>rosids</taxon>
        <taxon>malvids</taxon>
        <taxon>Brassicales</taxon>
        <taxon>Brassicaceae</taxon>
        <taxon>Brassiceae</taxon>
        <taxon>Brassica</taxon>
    </lineage>
</organism>
<comment type="subcellular location">
    <subcellularLocation>
        <location evidence="1">Cell membrane</location>
        <topology evidence="1">Single-pass membrane protein</topology>
    </subcellularLocation>
    <subcellularLocation>
        <location evidence="2">Endoplasmic reticulum membrane</location>
        <topology evidence="2">Single-pass membrane protein</topology>
    </subcellularLocation>
</comment>
<dbReference type="GO" id="GO:0005789">
    <property type="term" value="C:endoplasmic reticulum membrane"/>
    <property type="evidence" value="ECO:0007669"/>
    <property type="project" value="UniProtKB-SubCell"/>
</dbReference>
<feature type="compositionally biased region" description="Low complexity" evidence="11">
    <location>
        <begin position="285"/>
        <end position="295"/>
    </location>
</feature>
<feature type="coiled-coil region" evidence="10">
    <location>
        <begin position="489"/>
        <end position="544"/>
    </location>
</feature>
<comment type="similarity">
    <text evidence="9">Belongs to the plant Proton pump-interactor protein family.</text>
</comment>
<keyword evidence="4" id="KW-0812">Transmembrane</keyword>
<dbReference type="InterPro" id="IPR055282">
    <property type="entry name" value="PPI1-4"/>
</dbReference>
<proteinExistence type="inferred from homology"/>
<dbReference type="PANTHER" id="PTHR32219">
    <property type="entry name" value="RNA-BINDING PROTEIN YLMH-RELATED"/>
    <property type="match status" value="1"/>
</dbReference>
<gene>
    <name evidence="12" type="ORF">DARMORV10_C01P23680.1</name>
</gene>
<feature type="region of interest" description="Disordered" evidence="11">
    <location>
        <begin position="1"/>
        <end position="141"/>
    </location>
</feature>
<evidence type="ECO:0000256" key="7">
    <source>
        <dbReference type="ARBA" id="ARBA00023054"/>
    </source>
</evidence>
<reference evidence="12" key="1">
    <citation type="submission" date="2021-01" db="EMBL/GenBank/DDBJ databases">
        <authorList>
            <consortium name="Genoscope - CEA"/>
            <person name="William W."/>
        </authorList>
    </citation>
    <scope>NUCLEOTIDE SEQUENCE</scope>
</reference>
<evidence type="ECO:0000256" key="5">
    <source>
        <dbReference type="ARBA" id="ARBA00022824"/>
    </source>
</evidence>
<feature type="compositionally biased region" description="Basic and acidic residues" evidence="11">
    <location>
        <begin position="614"/>
        <end position="625"/>
    </location>
</feature>
<feature type="region of interest" description="Disordered" evidence="11">
    <location>
        <begin position="614"/>
        <end position="667"/>
    </location>
</feature>
<keyword evidence="6" id="KW-1133">Transmembrane helix</keyword>
<accession>A0A816RG60</accession>
<evidence type="ECO:0000256" key="10">
    <source>
        <dbReference type="SAM" id="Coils"/>
    </source>
</evidence>
<evidence type="ECO:0000256" key="3">
    <source>
        <dbReference type="ARBA" id="ARBA00022475"/>
    </source>
</evidence>
<evidence type="ECO:0000256" key="6">
    <source>
        <dbReference type="ARBA" id="ARBA00022989"/>
    </source>
</evidence>
<keyword evidence="3" id="KW-1003">Cell membrane</keyword>
<protein>
    <submittedName>
        <fullName evidence="12">(rape) hypothetical protein</fullName>
    </submittedName>
</protein>
<dbReference type="GO" id="GO:0005886">
    <property type="term" value="C:plasma membrane"/>
    <property type="evidence" value="ECO:0007669"/>
    <property type="project" value="UniProtKB-SubCell"/>
</dbReference>
<dbReference type="Proteomes" id="UP001295469">
    <property type="component" value="Chromosome C01"/>
</dbReference>
<evidence type="ECO:0000256" key="4">
    <source>
        <dbReference type="ARBA" id="ARBA00022692"/>
    </source>
</evidence>
<keyword evidence="5" id="KW-0256">Endoplasmic reticulum</keyword>
<evidence type="ECO:0000256" key="11">
    <source>
        <dbReference type="SAM" id="MobiDB-lite"/>
    </source>
</evidence>
<evidence type="ECO:0000256" key="9">
    <source>
        <dbReference type="ARBA" id="ARBA00038080"/>
    </source>
</evidence>
<feature type="region of interest" description="Disordered" evidence="11">
    <location>
        <begin position="274"/>
        <end position="295"/>
    </location>
</feature>
<keyword evidence="7 10" id="KW-0175">Coiled coil</keyword>
<feature type="compositionally biased region" description="Basic and acidic residues" evidence="11">
    <location>
        <begin position="44"/>
        <end position="58"/>
    </location>
</feature>
<feature type="compositionally biased region" description="Basic and acidic residues" evidence="11">
    <location>
        <begin position="781"/>
        <end position="795"/>
    </location>
</feature>
<name>A0A816RG60_BRANA</name>
<evidence type="ECO:0000256" key="8">
    <source>
        <dbReference type="ARBA" id="ARBA00023136"/>
    </source>
</evidence>
<evidence type="ECO:0000256" key="1">
    <source>
        <dbReference type="ARBA" id="ARBA00004162"/>
    </source>
</evidence>
<feature type="region of interest" description="Disordered" evidence="11">
    <location>
        <begin position="153"/>
        <end position="224"/>
    </location>
</feature>
<feature type="coiled-coil region" evidence="10">
    <location>
        <begin position="707"/>
        <end position="738"/>
    </location>
</feature>
<feature type="compositionally biased region" description="Basic and acidic residues" evidence="11">
    <location>
        <begin position="65"/>
        <end position="94"/>
    </location>
</feature>
<feature type="compositionally biased region" description="Polar residues" evidence="11">
    <location>
        <begin position="32"/>
        <end position="43"/>
    </location>
</feature>
<feature type="compositionally biased region" description="Basic residues" evidence="11">
    <location>
        <begin position="189"/>
        <end position="199"/>
    </location>
</feature>
<evidence type="ECO:0000313" key="12">
    <source>
        <dbReference type="EMBL" id="CAF2072296.1"/>
    </source>
</evidence>
<feature type="compositionally biased region" description="Basic and acidic residues" evidence="11">
    <location>
        <begin position="16"/>
        <end position="29"/>
    </location>
</feature>
<dbReference type="EMBL" id="HG994365">
    <property type="protein sequence ID" value="CAF2072296.1"/>
    <property type="molecule type" value="Genomic_DNA"/>
</dbReference>